<protein>
    <submittedName>
        <fullName evidence="1">Uncharacterized protein</fullName>
    </submittedName>
</protein>
<dbReference type="AlphaFoldDB" id="A0A2P2NJV2"/>
<proteinExistence type="predicted"/>
<name>A0A2P2NJV2_RHIMU</name>
<reference evidence="1" key="1">
    <citation type="submission" date="2018-02" db="EMBL/GenBank/DDBJ databases">
        <title>Rhizophora mucronata_Transcriptome.</title>
        <authorList>
            <person name="Meera S.P."/>
            <person name="Sreeshan A."/>
            <person name="Augustine A."/>
        </authorList>
    </citation>
    <scope>NUCLEOTIDE SEQUENCE</scope>
    <source>
        <tissue evidence="1">Leaf</tissue>
    </source>
</reference>
<accession>A0A2P2NJV2</accession>
<sequence length="60" mass="7154">MLDCWSWNCNVLVSPFFFSSLFRVGKWELDCNTLSLRFNELISSILTTQNIRFLTLQNKY</sequence>
<organism evidence="1">
    <name type="scientific">Rhizophora mucronata</name>
    <name type="common">Asiatic mangrove</name>
    <dbReference type="NCBI Taxonomy" id="61149"/>
    <lineage>
        <taxon>Eukaryota</taxon>
        <taxon>Viridiplantae</taxon>
        <taxon>Streptophyta</taxon>
        <taxon>Embryophyta</taxon>
        <taxon>Tracheophyta</taxon>
        <taxon>Spermatophyta</taxon>
        <taxon>Magnoliopsida</taxon>
        <taxon>eudicotyledons</taxon>
        <taxon>Gunneridae</taxon>
        <taxon>Pentapetalae</taxon>
        <taxon>rosids</taxon>
        <taxon>fabids</taxon>
        <taxon>Malpighiales</taxon>
        <taxon>Rhizophoraceae</taxon>
        <taxon>Rhizophora</taxon>
    </lineage>
</organism>
<evidence type="ECO:0000313" key="1">
    <source>
        <dbReference type="EMBL" id="MBX42758.1"/>
    </source>
</evidence>
<dbReference type="EMBL" id="GGEC01062274">
    <property type="protein sequence ID" value="MBX42758.1"/>
    <property type="molecule type" value="Transcribed_RNA"/>
</dbReference>